<feature type="domain" description="CENP-V/GFA" evidence="4">
    <location>
        <begin position="9"/>
        <end position="121"/>
    </location>
</feature>
<evidence type="ECO:0000256" key="3">
    <source>
        <dbReference type="ARBA" id="ARBA00022833"/>
    </source>
</evidence>
<keyword evidence="6" id="KW-1185">Reference proteome</keyword>
<evidence type="ECO:0000259" key="4">
    <source>
        <dbReference type="PROSITE" id="PS51891"/>
    </source>
</evidence>
<dbReference type="Gene3D" id="2.170.150.70">
    <property type="match status" value="1"/>
</dbReference>
<dbReference type="Proteomes" id="UP000271974">
    <property type="component" value="Unassembled WGS sequence"/>
</dbReference>
<dbReference type="EMBL" id="RQTK01000552">
    <property type="protein sequence ID" value="RUS77789.1"/>
    <property type="molecule type" value="Genomic_DNA"/>
</dbReference>
<dbReference type="InterPro" id="IPR052355">
    <property type="entry name" value="CENP-V-like"/>
</dbReference>
<protein>
    <recommendedName>
        <fullName evidence="4">CENP-V/GFA domain-containing protein</fullName>
    </recommendedName>
</protein>
<proteinExistence type="inferred from homology"/>
<comment type="similarity">
    <text evidence="1">Belongs to the Gfa family.</text>
</comment>
<dbReference type="STRING" id="188477.A0A433T874"/>
<dbReference type="InterPro" id="IPR006913">
    <property type="entry name" value="CENP-V/GFA"/>
</dbReference>
<dbReference type="PANTHER" id="PTHR28620:SF1">
    <property type="entry name" value="CENP-V_GFA DOMAIN-CONTAINING PROTEIN"/>
    <property type="match status" value="1"/>
</dbReference>
<dbReference type="GO" id="GO:0046872">
    <property type="term" value="F:metal ion binding"/>
    <property type="evidence" value="ECO:0007669"/>
    <property type="project" value="UniProtKB-KW"/>
</dbReference>
<dbReference type="SUPFAM" id="SSF51316">
    <property type="entry name" value="Mss4-like"/>
    <property type="match status" value="1"/>
</dbReference>
<dbReference type="PANTHER" id="PTHR28620">
    <property type="entry name" value="CENTROMERE PROTEIN V"/>
    <property type="match status" value="1"/>
</dbReference>
<evidence type="ECO:0000313" key="5">
    <source>
        <dbReference type="EMBL" id="RUS77789.1"/>
    </source>
</evidence>
<dbReference type="PROSITE" id="PS51891">
    <property type="entry name" value="CENP_V_GFA"/>
    <property type="match status" value="1"/>
</dbReference>
<keyword evidence="3" id="KW-0862">Zinc</keyword>
<sequence length="136" mass="15192">MSSEVLVDHTGGCHCGAVRFSVRAPENLDVIHCNCSICNKKQNHHFIVPKNRFTLLQGESSLTTYTFNTGRAKHTFCSRCGVQSFYTPRSNQDGYGIMPHCIDAGTIKSISVQHFDGTNWDETIKTSDISKYSKDN</sequence>
<name>A0A433T874_ELYCH</name>
<evidence type="ECO:0000256" key="1">
    <source>
        <dbReference type="ARBA" id="ARBA00005495"/>
    </source>
</evidence>
<evidence type="ECO:0000313" key="6">
    <source>
        <dbReference type="Proteomes" id="UP000271974"/>
    </source>
</evidence>
<dbReference type="OrthoDB" id="2993351at2759"/>
<accession>A0A433T874</accession>
<evidence type="ECO:0000256" key="2">
    <source>
        <dbReference type="ARBA" id="ARBA00022723"/>
    </source>
</evidence>
<reference evidence="5 6" key="1">
    <citation type="submission" date="2019-01" db="EMBL/GenBank/DDBJ databases">
        <title>A draft genome assembly of the solar-powered sea slug Elysia chlorotica.</title>
        <authorList>
            <person name="Cai H."/>
            <person name="Li Q."/>
            <person name="Fang X."/>
            <person name="Li J."/>
            <person name="Curtis N.E."/>
            <person name="Altenburger A."/>
            <person name="Shibata T."/>
            <person name="Feng M."/>
            <person name="Maeda T."/>
            <person name="Schwartz J.A."/>
            <person name="Shigenobu S."/>
            <person name="Lundholm N."/>
            <person name="Nishiyama T."/>
            <person name="Yang H."/>
            <person name="Hasebe M."/>
            <person name="Li S."/>
            <person name="Pierce S.K."/>
            <person name="Wang J."/>
        </authorList>
    </citation>
    <scope>NUCLEOTIDE SEQUENCE [LARGE SCALE GENOMIC DNA]</scope>
    <source>
        <strain evidence="5">EC2010</strain>
        <tissue evidence="5">Whole organism of an adult</tissue>
    </source>
</reference>
<dbReference type="InterPro" id="IPR011057">
    <property type="entry name" value="Mss4-like_sf"/>
</dbReference>
<gene>
    <name evidence="5" type="ORF">EGW08_014453</name>
</gene>
<organism evidence="5 6">
    <name type="scientific">Elysia chlorotica</name>
    <name type="common">Eastern emerald elysia</name>
    <name type="synonym">Sea slug</name>
    <dbReference type="NCBI Taxonomy" id="188477"/>
    <lineage>
        <taxon>Eukaryota</taxon>
        <taxon>Metazoa</taxon>
        <taxon>Spiralia</taxon>
        <taxon>Lophotrochozoa</taxon>
        <taxon>Mollusca</taxon>
        <taxon>Gastropoda</taxon>
        <taxon>Heterobranchia</taxon>
        <taxon>Euthyneura</taxon>
        <taxon>Panpulmonata</taxon>
        <taxon>Sacoglossa</taxon>
        <taxon>Placobranchoidea</taxon>
        <taxon>Plakobranchidae</taxon>
        <taxon>Elysia</taxon>
    </lineage>
</organism>
<dbReference type="GO" id="GO:0016846">
    <property type="term" value="F:carbon-sulfur lyase activity"/>
    <property type="evidence" value="ECO:0007669"/>
    <property type="project" value="InterPro"/>
</dbReference>
<keyword evidence="2" id="KW-0479">Metal-binding</keyword>
<dbReference type="AlphaFoldDB" id="A0A433T874"/>
<comment type="caution">
    <text evidence="5">The sequence shown here is derived from an EMBL/GenBank/DDBJ whole genome shotgun (WGS) entry which is preliminary data.</text>
</comment>
<dbReference type="Pfam" id="PF04828">
    <property type="entry name" value="GFA"/>
    <property type="match status" value="1"/>
</dbReference>